<dbReference type="PROSITE" id="PS51371">
    <property type="entry name" value="CBS"/>
    <property type="match status" value="2"/>
</dbReference>
<evidence type="ECO:0000256" key="5">
    <source>
        <dbReference type="ARBA" id="ARBA00022737"/>
    </source>
</evidence>
<evidence type="ECO:0000256" key="3">
    <source>
        <dbReference type="ARBA" id="ARBA00022475"/>
    </source>
</evidence>
<dbReference type="PANTHER" id="PTHR43099">
    <property type="entry name" value="UPF0053 PROTEIN YRKA"/>
    <property type="match status" value="1"/>
</dbReference>
<keyword evidence="4 10" id="KW-0812">Transmembrane</keyword>
<dbReference type="Pfam" id="PF01595">
    <property type="entry name" value="CNNM"/>
    <property type="match status" value="1"/>
</dbReference>
<organism evidence="14 15">
    <name type="scientific">Ornithinimicrobium kibberense</name>
    <dbReference type="NCBI Taxonomy" id="282060"/>
    <lineage>
        <taxon>Bacteria</taxon>
        <taxon>Bacillati</taxon>
        <taxon>Actinomycetota</taxon>
        <taxon>Actinomycetes</taxon>
        <taxon>Micrococcales</taxon>
        <taxon>Ornithinimicrobiaceae</taxon>
        <taxon>Ornithinimicrobium</taxon>
    </lineage>
</organism>
<dbReference type="CDD" id="cd04590">
    <property type="entry name" value="CBS_pair_CorC_HlyC_assoc"/>
    <property type="match status" value="1"/>
</dbReference>
<keyword evidence="8 10" id="KW-0472">Membrane</keyword>
<keyword evidence="6 10" id="KW-1133">Transmembrane helix</keyword>
<name>A0ABV5V0X0_9MICO</name>
<dbReference type="InterPro" id="IPR044751">
    <property type="entry name" value="Ion_transp-like_CBS"/>
</dbReference>
<evidence type="ECO:0000259" key="12">
    <source>
        <dbReference type="PROSITE" id="PS51371"/>
    </source>
</evidence>
<keyword evidence="3" id="KW-1003">Cell membrane</keyword>
<evidence type="ECO:0000256" key="6">
    <source>
        <dbReference type="ARBA" id="ARBA00022989"/>
    </source>
</evidence>
<evidence type="ECO:0000256" key="7">
    <source>
        <dbReference type="ARBA" id="ARBA00023122"/>
    </source>
</evidence>
<evidence type="ECO:0000256" key="11">
    <source>
        <dbReference type="SAM" id="Phobius"/>
    </source>
</evidence>
<feature type="transmembrane region" description="Helical" evidence="11">
    <location>
        <begin position="58"/>
        <end position="78"/>
    </location>
</feature>
<evidence type="ECO:0000259" key="13">
    <source>
        <dbReference type="PROSITE" id="PS51846"/>
    </source>
</evidence>
<keyword evidence="7 9" id="KW-0129">CBS domain</keyword>
<dbReference type="RefSeq" id="WP_141336940.1">
    <property type="nucleotide sequence ID" value="NZ_JBHMAX010000012.1"/>
</dbReference>
<dbReference type="InterPro" id="IPR036318">
    <property type="entry name" value="FAD-bd_PCMH-like_sf"/>
</dbReference>
<dbReference type="Pfam" id="PF00571">
    <property type="entry name" value="CBS"/>
    <property type="match status" value="2"/>
</dbReference>
<dbReference type="Pfam" id="PF03471">
    <property type="entry name" value="CorC_HlyC"/>
    <property type="match status" value="1"/>
</dbReference>
<feature type="domain" description="CNNM transmembrane" evidence="13">
    <location>
        <begin position="1"/>
        <end position="203"/>
    </location>
</feature>
<evidence type="ECO:0000256" key="2">
    <source>
        <dbReference type="ARBA" id="ARBA00006337"/>
    </source>
</evidence>
<comment type="similarity">
    <text evidence="2">Belongs to the UPF0053 family.</text>
</comment>
<gene>
    <name evidence="14" type="ORF">ACFFN0_05310</name>
</gene>
<feature type="domain" description="CBS" evidence="12">
    <location>
        <begin position="286"/>
        <end position="343"/>
    </location>
</feature>
<keyword evidence="5" id="KW-0677">Repeat</keyword>
<comment type="subcellular location">
    <subcellularLocation>
        <location evidence="1">Cell membrane</location>
        <topology evidence="1">Multi-pass membrane protein</topology>
    </subcellularLocation>
</comment>
<accession>A0ABV5V0X0</accession>
<dbReference type="EMBL" id="JBHMAX010000012">
    <property type="protein sequence ID" value="MFB9731453.1"/>
    <property type="molecule type" value="Genomic_DNA"/>
</dbReference>
<protein>
    <submittedName>
        <fullName evidence="14">Hemolysin family protein</fullName>
    </submittedName>
</protein>
<dbReference type="InterPro" id="IPR005170">
    <property type="entry name" value="Transptr-assoc_dom"/>
</dbReference>
<evidence type="ECO:0000256" key="1">
    <source>
        <dbReference type="ARBA" id="ARBA00004651"/>
    </source>
</evidence>
<dbReference type="InterPro" id="IPR046342">
    <property type="entry name" value="CBS_dom_sf"/>
</dbReference>
<evidence type="ECO:0000313" key="14">
    <source>
        <dbReference type="EMBL" id="MFB9731453.1"/>
    </source>
</evidence>
<dbReference type="InterPro" id="IPR051676">
    <property type="entry name" value="UPF0053_domain"/>
</dbReference>
<feature type="domain" description="CBS" evidence="12">
    <location>
        <begin position="222"/>
        <end position="281"/>
    </location>
</feature>
<reference evidence="14 15" key="1">
    <citation type="submission" date="2024-09" db="EMBL/GenBank/DDBJ databases">
        <authorList>
            <person name="Sun Q."/>
            <person name="Mori K."/>
        </authorList>
    </citation>
    <scope>NUCLEOTIDE SEQUENCE [LARGE SCALE GENOMIC DNA]</scope>
    <source>
        <strain evidence="14 15">JCM 12763</strain>
    </source>
</reference>
<dbReference type="Gene3D" id="3.10.580.10">
    <property type="entry name" value="CBS-domain"/>
    <property type="match status" value="1"/>
</dbReference>
<feature type="transmembrane region" description="Helical" evidence="11">
    <location>
        <begin position="99"/>
        <end position="120"/>
    </location>
</feature>
<evidence type="ECO:0000256" key="4">
    <source>
        <dbReference type="ARBA" id="ARBA00022692"/>
    </source>
</evidence>
<dbReference type="SMART" id="SM00116">
    <property type="entry name" value="CBS"/>
    <property type="match status" value="2"/>
</dbReference>
<dbReference type="SUPFAM" id="SSF54631">
    <property type="entry name" value="CBS-domain pair"/>
    <property type="match status" value="1"/>
</dbReference>
<dbReference type="SUPFAM" id="SSF56176">
    <property type="entry name" value="FAD-binding/transporter-associated domain-like"/>
    <property type="match status" value="1"/>
</dbReference>
<dbReference type="InterPro" id="IPR016169">
    <property type="entry name" value="FAD-bd_PCMH_sub2"/>
</dbReference>
<proteinExistence type="inferred from homology"/>
<evidence type="ECO:0000256" key="9">
    <source>
        <dbReference type="PROSITE-ProRule" id="PRU00703"/>
    </source>
</evidence>
<dbReference type="Gene3D" id="3.30.465.10">
    <property type="match status" value="1"/>
</dbReference>
<dbReference type="PANTHER" id="PTHR43099:SF6">
    <property type="entry name" value="UPF0053 PROTEIN RV1842C"/>
    <property type="match status" value="1"/>
</dbReference>
<sequence length="480" mass="51641">MLIATGVTVVVVLTVMTGYFVAQEFAYVSVDRGRLRQLADEGDAPAQRALKVTSRLSFTLSGAQFGITVTALLVGYLGEELLVRGLSETFGDAGPLTRAAMVSAFSVGVLVFSTVLQMVIGELGPKNWAIARPVPLARALSRSTLAYLAVLGPVIRLFDSASNALLRSVGIEPVEELPQGATPEDLTRIIAESQSGGTLDEELSTLLERGLAFRDRVAGEVMTPRPSVLTIQADETVAVVLEALESGHARFPVVGRDIDDVVGVIGLHDLLQVDPGSRAATSVRDLADEALIVPESLPLPRVLEELRSAHQQLAVVVDEYGGFAGVVTFEDVAEEVVGEIWDEDDVEESTSQARADGLWDLSARLRIDEVAQVTGVELPEDENYDTLSGLVLDRLGRTAEEGDSVLVRWTSRNGEGDDDVHQTRVDVVTVHRYVPETVTLHPVVTRSVGDWARLSEDERAALSSDTALLITTDETLEVAR</sequence>
<keyword evidence="15" id="KW-1185">Reference proteome</keyword>
<dbReference type="InterPro" id="IPR000644">
    <property type="entry name" value="CBS_dom"/>
</dbReference>
<evidence type="ECO:0000256" key="8">
    <source>
        <dbReference type="ARBA" id="ARBA00023136"/>
    </source>
</evidence>
<dbReference type="Proteomes" id="UP001589613">
    <property type="component" value="Unassembled WGS sequence"/>
</dbReference>
<comment type="caution">
    <text evidence="14">The sequence shown here is derived from an EMBL/GenBank/DDBJ whole genome shotgun (WGS) entry which is preliminary data.</text>
</comment>
<dbReference type="SMART" id="SM01091">
    <property type="entry name" value="CorC_HlyC"/>
    <property type="match status" value="1"/>
</dbReference>
<evidence type="ECO:0000256" key="10">
    <source>
        <dbReference type="PROSITE-ProRule" id="PRU01193"/>
    </source>
</evidence>
<dbReference type="PROSITE" id="PS51846">
    <property type="entry name" value="CNNM"/>
    <property type="match status" value="1"/>
</dbReference>
<dbReference type="InterPro" id="IPR002550">
    <property type="entry name" value="CNNM"/>
</dbReference>
<evidence type="ECO:0000313" key="15">
    <source>
        <dbReference type="Proteomes" id="UP001589613"/>
    </source>
</evidence>